<dbReference type="EMBL" id="CM001748">
    <property type="protein sequence ID" value="KJB62163.1"/>
    <property type="molecule type" value="Genomic_DNA"/>
</dbReference>
<sequence length="83" mass="9246">MEAPKTIQHKIGGVQNDALRFVLHGVKSNLVGSHPLQSTYESTIPTTVCFPGKYTRLNIIILFVYLCVCFILLCSLLRSQTHA</sequence>
<organism evidence="2 3">
    <name type="scientific">Gossypium raimondii</name>
    <name type="common">Peruvian cotton</name>
    <name type="synonym">Gossypium klotzschianum subsp. raimondii</name>
    <dbReference type="NCBI Taxonomy" id="29730"/>
    <lineage>
        <taxon>Eukaryota</taxon>
        <taxon>Viridiplantae</taxon>
        <taxon>Streptophyta</taxon>
        <taxon>Embryophyta</taxon>
        <taxon>Tracheophyta</taxon>
        <taxon>Spermatophyta</taxon>
        <taxon>Magnoliopsida</taxon>
        <taxon>eudicotyledons</taxon>
        <taxon>Gunneridae</taxon>
        <taxon>Pentapetalae</taxon>
        <taxon>rosids</taxon>
        <taxon>malvids</taxon>
        <taxon>Malvales</taxon>
        <taxon>Malvaceae</taxon>
        <taxon>Malvoideae</taxon>
        <taxon>Gossypium</taxon>
    </lineage>
</organism>
<protein>
    <submittedName>
        <fullName evidence="2">Uncharacterized protein</fullName>
    </submittedName>
</protein>
<keyword evidence="1" id="KW-1133">Transmembrane helix</keyword>
<gene>
    <name evidence="2" type="ORF">B456_009G403900</name>
</gene>
<dbReference type="eggNOG" id="KOG3061">
    <property type="taxonomic scope" value="Eukaryota"/>
</dbReference>
<accession>A0A0D2SG85</accession>
<dbReference type="Proteomes" id="UP000032304">
    <property type="component" value="Chromosome 9"/>
</dbReference>
<keyword evidence="1" id="KW-0812">Transmembrane</keyword>
<evidence type="ECO:0000313" key="2">
    <source>
        <dbReference type="EMBL" id="KJB62163.1"/>
    </source>
</evidence>
<reference evidence="2 3" key="1">
    <citation type="journal article" date="2012" name="Nature">
        <title>Repeated polyploidization of Gossypium genomes and the evolution of spinnable cotton fibres.</title>
        <authorList>
            <person name="Paterson A.H."/>
            <person name="Wendel J.F."/>
            <person name="Gundlach H."/>
            <person name="Guo H."/>
            <person name="Jenkins J."/>
            <person name="Jin D."/>
            <person name="Llewellyn D."/>
            <person name="Showmaker K.C."/>
            <person name="Shu S."/>
            <person name="Udall J."/>
            <person name="Yoo M.J."/>
            <person name="Byers R."/>
            <person name="Chen W."/>
            <person name="Doron-Faigenboim A."/>
            <person name="Duke M.V."/>
            <person name="Gong L."/>
            <person name="Grimwood J."/>
            <person name="Grover C."/>
            <person name="Grupp K."/>
            <person name="Hu G."/>
            <person name="Lee T.H."/>
            <person name="Li J."/>
            <person name="Lin L."/>
            <person name="Liu T."/>
            <person name="Marler B.S."/>
            <person name="Page J.T."/>
            <person name="Roberts A.W."/>
            <person name="Romanel E."/>
            <person name="Sanders W.S."/>
            <person name="Szadkowski E."/>
            <person name="Tan X."/>
            <person name="Tang H."/>
            <person name="Xu C."/>
            <person name="Wang J."/>
            <person name="Wang Z."/>
            <person name="Zhang D."/>
            <person name="Zhang L."/>
            <person name="Ashrafi H."/>
            <person name="Bedon F."/>
            <person name="Bowers J.E."/>
            <person name="Brubaker C.L."/>
            <person name="Chee P.W."/>
            <person name="Das S."/>
            <person name="Gingle A.R."/>
            <person name="Haigler C.H."/>
            <person name="Harker D."/>
            <person name="Hoffmann L.V."/>
            <person name="Hovav R."/>
            <person name="Jones D.C."/>
            <person name="Lemke C."/>
            <person name="Mansoor S."/>
            <person name="ur Rahman M."/>
            <person name="Rainville L.N."/>
            <person name="Rambani A."/>
            <person name="Reddy U.K."/>
            <person name="Rong J.K."/>
            <person name="Saranga Y."/>
            <person name="Scheffler B.E."/>
            <person name="Scheffler J.A."/>
            <person name="Stelly D.M."/>
            <person name="Triplett B.A."/>
            <person name="Van Deynze A."/>
            <person name="Vaslin M.F."/>
            <person name="Waghmare V.N."/>
            <person name="Walford S.A."/>
            <person name="Wright R.J."/>
            <person name="Zaki E.A."/>
            <person name="Zhang T."/>
            <person name="Dennis E.S."/>
            <person name="Mayer K.F."/>
            <person name="Peterson D.G."/>
            <person name="Rokhsar D.S."/>
            <person name="Wang X."/>
            <person name="Schmutz J."/>
        </authorList>
    </citation>
    <scope>NUCLEOTIDE SEQUENCE [LARGE SCALE GENOMIC DNA]</scope>
</reference>
<keyword evidence="1" id="KW-0472">Membrane</keyword>
<keyword evidence="3" id="KW-1185">Reference proteome</keyword>
<dbReference type="Gramene" id="KJB62163">
    <property type="protein sequence ID" value="KJB62163"/>
    <property type="gene ID" value="B456_009G403900"/>
</dbReference>
<feature type="transmembrane region" description="Helical" evidence="1">
    <location>
        <begin position="57"/>
        <end position="77"/>
    </location>
</feature>
<evidence type="ECO:0000256" key="1">
    <source>
        <dbReference type="SAM" id="Phobius"/>
    </source>
</evidence>
<dbReference type="STRING" id="29730.A0A0D2SG85"/>
<evidence type="ECO:0000313" key="3">
    <source>
        <dbReference type="Proteomes" id="UP000032304"/>
    </source>
</evidence>
<proteinExistence type="predicted"/>
<dbReference type="AlphaFoldDB" id="A0A0D2SG85"/>
<name>A0A0D2SG85_GOSRA</name>